<evidence type="ECO:0000256" key="4">
    <source>
        <dbReference type="ARBA" id="ARBA00022989"/>
    </source>
</evidence>
<keyword evidence="5 6" id="KW-0472">Membrane</keyword>
<reference evidence="8" key="2">
    <citation type="journal article" date="2017" name="J. Anim. Genet.">
        <title>Multiple reference genome sequences of hot pepper reveal the massive evolution of plant disease resistance genes by retroduplication.</title>
        <authorList>
            <person name="Kim S."/>
            <person name="Park J."/>
            <person name="Yeom S.-I."/>
            <person name="Kim Y.-M."/>
            <person name="Seo E."/>
            <person name="Kim K.-T."/>
            <person name="Kim M.-S."/>
            <person name="Lee J.M."/>
            <person name="Cheong K."/>
            <person name="Shin H.-S."/>
            <person name="Kim S.-B."/>
            <person name="Han K."/>
            <person name="Lee J."/>
            <person name="Park M."/>
            <person name="Lee H.-A."/>
            <person name="Lee H.-Y."/>
            <person name="Lee Y."/>
            <person name="Oh S."/>
            <person name="Lee J.H."/>
            <person name="Choi E."/>
            <person name="Choi E."/>
            <person name="Lee S.E."/>
            <person name="Jeon J."/>
            <person name="Kim H."/>
            <person name="Choi G."/>
            <person name="Song H."/>
            <person name="Lee J."/>
            <person name="Lee S.-C."/>
            <person name="Kwon J.-K."/>
            <person name="Lee H.-Y."/>
            <person name="Koo N."/>
            <person name="Hong Y."/>
            <person name="Kim R.W."/>
            <person name="Kang W.-H."/>
            <person name="Huh J.H."/>
            <person name="Kang B.-C."/>
            <person name="Yang T.-J."/>
            <person name="Lee Y.-H."/>
            <person name="Bennetzen J.L."/>
            <person name="Choi D."/>
        </authorList>
    </citation>
    <scope>NUCLEOTIDE SEQUENCE [LARGE SCALE GENOMIC DNA]</scope>
    <source>
        <strain evidence="8">cv. PBC81</strain>
    </source>
</reference>
<comment type="similarity">
    <text evidence="2">Belongs to the RER1 family.</text>
</comment>
<organism evidence="7 8">
    <name type="scientific">Capsicum baccatum</name>
    <name type="common">Peruvian pepper</name>
    <dbReference type="NCBI Taxonomy" id="33114"/>
    <lineage>
        <taxon>Eukaryota</taxon>
        <taxon>Viridiplantae</taxon>
        <taxon>Streptophyta</taxon>
        <taxon>Embryophyta</taxon>
        <taxon>Tracheophyta</taxon>
        <taxon>Spermatophyta</taxon>
        <taxon>Magnoliopsida</taxon>
        <taxon>eudicotyledons</taxon>
        <taxon>Gunneridae</taxon>
        <taxon>Pentapetalae</taxon>
        <taxon>asterids</taxon>
        <taxon>lamiids</taxon>
        <taxon>Solanales</taxon>
        <taxon>Solanaceae</taxon>
        <taxon>Solanoideae</taxon>
        <taxon>Capsiceae</taxon>
        <taxon>Capsicum</taxon>
    </lineage>
</organism>
<dbReference type="PANTHER" id="PTHR10743:SF17">
    <property type="entry name" value="PROTEIN RER1A"/>
    <property type="match status" value="1"/>
</dbReference>
<evidence type="ECO:0000256" key="5">
    <source>
        <dbReference type="ARBA" id="ARBA00023136"/>
    </source>
</evidence>
<dbReference type="OrthoDB" id="1254945at2759"/>
<dbReference type="Proteomes" id="UP000224567">
    <property type="component" value="Unassembled WGS sequence"/>
</dbReference>
<keyword evidence="3 6" id="KW-0812">Transmembrane</keyword>
<dbReference type="AlphaFoldDB" id="A0A2G2VDI6"/>
<name>A0A2G2VDI6_CAPBA</name>
<feature type="transmembrane region" description="Helical" evidence="6">
    <location>
        <begin position="152"/>
        <end position="170"/>
    </location>
</feature>
<evidence type="ECO:0000256" key="1">
    <source>
        <dbReference type="ARBA" id="ARBA00004141"/>
    </source>
</evidence>
<evidence type="ECO:0000256" key="2">
    <source>
        <dbReference type="ARBA" id="ARBA00006070"/>
    </source>
</evidence>
<gene>
    <name evidence="7" type="ORF">CQW23_27389</name>
</gene>
<evidence type="ECO:0000313" key="7">
    <source>
        <dbReference type="EMBL" id="PHT31052.1"/>
    </source>
</evidence>
<sequence length="184" mass="21492">MEVIVADDGAVLAEAATFDWKNWRIASYPSVHQRYLDRISPYVLYRWIGTAVLAIIYAFRIYVRGFYGLTLYIAGDRFMISLFKFLSAHVDPKMKEEGPLLSIKGSDEFKPLIRELPEIKFWYAATFDLCLAFAMAFYPIKDLEDVKAYRFVLLFMCSLLYFTKLGSAIYKSRRYKYNPFTLAK</sequence>
<dbReference type="PANTHER" id="PTHR10743">
    <property type="entry name" value="PROTEIN RER1"/>
    <property type="match status" value="1"/>
</dbReference>
<evidence type="ECO:0000256" key="6">
    <source>
        <dbReference type="SAM" id="Phobius"/>
    </source>
</evidence>
<comment type="subcellular location">
    <subcellularLocation>
        <location evidence="1">Membrane</location>
        <topology evidence="1">Multi-pass membrane protein</topology>
    </subcellularLocation>
</comment>
<dbReference type="GO" id="GO:0000139">
    <property type="term" value="C:Golgi membrane"/>
    <property type="evidence" value="ECO:0007669"/>
    <property type="project" value="TreeGrafter"/>
</dbReference>
<dbReference type="GO" id="GO:0006890">
    <property type="term" value="P:retrograde vesicle-mediated transport, Golgi to endoplasmic reticulum"/>
    <property type="evidence" value="ECO:0007669"/>
    <property type="project" value="TreeGrafter"/>
</dbReference>
<evidence type="ECO:0000313" key="8">
    <source>
        <dbReference type="Proteomes" id="UP000224567"/>
    </source>
</evidence>
<dbReference type="GO" id="GO:0006621">
    <property type="term" value="P:protein retention in ER lumen"/>
    <property type="evidence" value="ECO:0007669"/>
    <property type="project" value="TreeGrafter"/>
</dbReference>
<comment type="caution">
    <text evidence="7">The sequence shown here is derived from an EMBL/GenBank/DDBJ whole genome shotgun (WGS) entry which is preliminary data.</text>
</comment>
<dbReference type="STRING" id="33114.A0A2G2VDI6"/>
<dbReference type="GO" id="GO:0005783">
    <property type="term" value="C:endoplasmic reticulum"/>
    <property type="evidence" value="ECO:0007669"/>
    <property type="project" value="GOC"/>
</dbReference>
<evidence type="ECO:0008006" key="9">
    <source>
        <dbReference type="Google" id="ProtNLM"/>
    </source>
</evidence>
<feature type="transmembrane region" description="Helical" evidence="6">
    <location>
        <begin position="43"/>
        <end position="63"/>
    </location>
</feature>
<evidence type="ECO:0000256" key="3">
    <source>
        <dbReference type="ARBA" id="ARBA00022692"/>
    </source>
</evidence>
<dbReference type="EMBL" id="MLFT02000012">
    <property type="protein sequence ID" value="PHT31052.1"/>
    <property type="molecule type" value="Genomic_DNA"/>
</dbReference>
<accession>A0A2G2VDI6</accession>
<reference evidence="7 8" key="1">
    <citation type="journal article" date="2017" name="Genome Biol.">
        <title>New reference genome sequences of hot pepper reveal the massive evolution of plant disease-resistance genes by retroduplication.</title>
        <authorList>
            <person name="Kim S."/>
            <person name="Park J."/>
            <person name="Yeom S.I."/>
            <person name="Kim Y.M."/>
            <person name="Seo E."/>
            <person name="Kim K.T."/>
            <person name="Kim M.S."/>
            <person name="Lee J.M."/>
            <person name="Cheong K."/>
            <person name="Shin H.S."/>
            <person name="Kim S.B."/>
            <person name="Han K."/>
            <person name="Lee J."/>
            <person name="Park M."/>
            <person name="Lee H.A."/>
            <person name="Lee H.Y."/>
            <person name="Lee Y."/>
            <person name="Oh S."/>
            <person name="Lee J.H."/>
            <person name="Choi E."/>
            <person name="Choi E."/>
            <person name="Lee S.E."/>
            <person name="Jeon J."/>
            <person name="Kim H."/>
            <person name="Choi G."/>
            <person name="Song H."/>
            <person name="Lee J."/>
            <person name="Lee S.C."/>
            <person name="Kwon J.K."/>
            <person name="Lee H.Y."/>
            <person name="Koo N."/>
            <person name="Hong Y."/>
            <person name="Kim R.W."/>
            <person name="Kang W.H."/>
            <person name="Huh J.H."/>
            <person name="Kang B.C."/>
            <person name="Yang T.J."/>
            <person name="Lee Y.H."/>
            <person name="Bennetzen J.L."/>
            <person name="Choi D."/>
        </authorList>
    </citation>
    <scope>NUCLEOTIDE SEQUENCE [LARGE SCALE GENOMIC DNA]</scope>
    <source>
        <strain evidence="8">cv. PBC81</strain>
    </source>
</reference>
<feature type="transmembrane region" description="Helical" evidence="6">
    <location>
        <begin position="121"/>
        <end position="140"/>
    </location>
</feature>
<dbReference type="InterPro" id="IPR004932">
    <property type="entry name" value="Rer1"/>
</dbReference>
<keyword evidence="4 6" id="KW-1133">Transmembrane helix</keyword>
<keyword evidence="8" id="KW-1185">Reference proteome</keyword>
<proteinExistence type="inferred from homology"/>
<protein>
    <recommendedName>
        <fullName evidence="9">Protein RER1</fullName>
    </recommendedName>
</protein>
<dbReference type="Pfam" id="PF03248">
    <property type="entry name" value="Rer1"/>
    <property type="match status" value="1"/>
</dbReference>